<accession>A0A9X2Z1B6</accession>
<protein>
    <submittedName>
        <fullName evidence="2">Uncharacterized protein</fullName>
    </submittedName>
</protein>
<evidence type="ECO:0000256" key="1">
    <source>
        <dbReference type="SAM" id="MobiDB-lite"/>
    </source>
</evidence>
<reference evidence="2" key="1">
    <citation type="submission" date="2022-08" db="EMBL/GenBank/DDBJ databases">
        <title>Genomic Encyclopedia of Type Strains, Phase V (KMG-V): Genome sequencing to study the core and pangenomes of soil and plant-associated prokaryotes.</title>
        <authorList>
            <person name="Whitman W."/>
        </authorList>
    </citation>
    <scope>NUCLEOTIDE SEQUENCE</scope>
    <source>
        <strain evidence="2">SP2016B</strain>
    </source>
</reference>
<feature type="region of interest" description="Disordered" evidence="1">
    <location>
        <begin position="1"/>
        <end position="22"/>
    </location>
</feature>
<evidence type="ECO:0000313" key="2">
    <source>
        <dbReference type="EMBL" id="MCS3866559.1"/>
    </source>
</evidence>
<proteinExistence type="predicted"/>
<gene>
    <name evidence="2" type="ORF">GGP82_003133</name>
</gene>
<dbReference type="Proteomes" id="UP001155034">
    <property type="component" value="Unassembled WGS sequence"/>
</dbReference>
<dbReference type="AlphaFoldDB" id="A0A9X2Z1B6"/>
<name>A0A9X2Z1B6_9BACT</name>
<sequence length="117" mass="12733">METYHQSTESSNSQKRPHPTSAHLRYLAAELERLAQELHQGEIPTSMELVASEKYELGRTTGYEVGAGTSLFLSGLVHSLRRVAKHRKSAVRTGGEADPSAPVYPLVSAAVEEGDQS</sequence>
<organism evidence="2 3">
    <name type="scientific">Salinibacter ruber</name>
    <dbReference type="NCBI Taxonomy" id="146919"/>
    <lineage>
        <taxon>Bacteria</taxon>
        <taxon>Pseudomonadati</taxon>
        <taxon>Rhodothermota</taxon>
        <taxon>Rhodothermia</taxon>
        <taxon>Rhodothermales</taxon>
        <taxon>Salinibacteraceae</taxon>
        <taxon>Salinibacter</taxon>
    </lineage>
</organism>
<dbReference type="EMBL" id="JANTYZ010000014">
    <property type="protein sequence ID" value="MCS3866559.1"/>
    <property type="molecule type" value="Genomic_DNA"/>
</dbReference>
<comment type="caution">
    <text evidence="2">The sequence shown here is derived from an EMBL/GenBank/DDBJ whole genome shotgun (WGS) entry which is preliminary data.</text>
</comment>
<evidence type="ECO:0000313" key="3">
    <source>
        <dbReference type="Proteomes" id="UP001155034"/>
    </source>
</evidence>
<feature type="compositionally biased region" description="Polar residues" evidence="1">
    <location>
        <begin position="1"/>
        <end position="14"/>
    </location>
</feature>